<dbReference type="FunFam" id="3.40.605.10:FF:000063">
    <property type="entry name" value="Succinate-semialdehyde dehydrogenase, mitochondrial"/>
    <property type="match status" value="1"/>
</dbReference>
<protein>
    <submittedName>
        <fullName evidence="3">Aldehyde dehydrogenase</fullName>
    </submittedName>
</protein>
<dbReference type="PANTHER" id="PTHR43353">
    <property type="entry name" value="SUCCINATE-SEMIALDEHYDE DEHYDROGENASE, MITOCHONDRIAL"/>
    <property type="match status" value="1"/>
</dbReference>
<dbReference type="InterPro" id="IPR050740">
    <property type="entry name" value="Aldehyde_DH_Superfamily"/>
</dbReference>
<dbReference type="Gene3D" id="3.40.309.10">
    <property type="entry name" value="Aldehyde Dehydrogenase, Chain A, domain 2"/>
    <property type="match status" value="1"/>
</dbReference>
<dbReference type="GO" id="GO:0016620">
    <property type="term" value="F:oxidoreductase activity, acting on the aldehyde or oxo group of donors, NAD or NADP as acceptor"/>
    <property type="evidence" value="ECO:0007669"/>
    <property type="project" value="InterPro"/>
</dbReference>
<dbReference type="AlphaFoldDB" id="A0A7Y2Q2G8"/>
<comment type="caution">
    <text evidence="3">The sequence shown here is derived from an EMBL/GenBank/DDBJ whole genome shotgun (WGS) entry which is preliminary data.</text>
</comment>
<sequence length="482" mass="50203">MPITLKNLVAGEYIESPDGEWIEVTDPATDGRVVGRVPALKARHVAAVFDAAANGAAAWRAVGAIERGRVLLRGAALIREAAAELTSLIVSEMGKTRAEAAGEVAKSAEFFEFFGALTRLAYGELLPDARPGTFAQQLREPLGIVLLVTPWNDPLLTPARKLAPALAAGNAVVLKPASEAPLIALRLAELLDSAGLTAGALNTLTGRGSVIGDAAVSDPRVRAVSFTGSTPVGLALQKTLAGTGVRVQTEMGGKNAAVVLDDADLDLAESVIMAGAFAQAGQRCTATSRLIVQRGVADELSARLRAAVAALRVGPGDADGVDVGPVVSTAARDDIRSRVADALENGAEVLARAELGASAQVGAFVEPTLLRTPPDNPIWREEVFGPVLGMLVVDDLEEAIAEVNASSYGLASSVFTRDLGSAYRFIDGVETGQVAVNQPTSGWDVHQPFGGFKESGSPFKEQGTEAVRFYTRVKTVAIRTQL</sequence>
<evidence type="ECO:0000313" key="4">
    <source>
        <dbReference type="Proteomes" id="UP000543598"/>
    </source>
</evidence>
<dbReference type="EMBL" id="JABEMB010000018">
    <property type="protein sequence ID" value="NNH04603.1"/>
    <property type="molecule type" value="Genomic_DNA"/>
</dbReference>
<organism evidence="3 4">
    <name type="scientific">Microbacterium ulmi</name>
    <dbReference type="NCBI Taxonomy" id="179095"/>
    <lineage>
        <taxon>Bacteria</taxon>
        <taxon>Bacillati</taxon>
        <taxon>Actinomycetota</taxon>
        <taxon>Actinomycetes</taxon>
        <taxon>Micrococcales</taxon>
        <taxon>Microbacteriaceae</taxon>
        <taxon>Microbacterium</taxon>
    </lineage>
</organism>
<accession>A0A7Y2Q2G8</accession>
<dbReference type="InterPro" id="IPR015590">
    <property type="entry name" value="Aldehyde_DH_dom"/>
</dbReference>
<reference evidence="3 4" key="1">
    <citation type="submission" date="2020-05" db="EMBL/GenBank/DDBJ databases">
        <title>MicrobeNet Type strains.</title>
        <authorList>
            <person name="Nicholson A.C."/>
        </authorList>
    </citation>
    <scope>NUCLEOTIDE SEQUENCE [LARGE SCALE GENOMIC DNA]</scope>
    <source>
        <strain evidence="3 4">JCM 14282</strain>
    </source>
</reference>
<dbReference type="InterPro" id="IPR016161">
    <property type="entry name" value="Ald_DH/histidinol_DH"/>
</dbReference>
<dbReference type="Gene3D" id="3.40.605.10">
    <property type="entry name" value="Aldehyde Dehydrogenase, Chain A, domain 1"/>
    <property type="match status" value="1"/>
</dbReference>
<dbReference type="PANTHER" id="PTHR43353:SF5">
    <property type="entry name" value="SUCCINATE-SEMIALDEHYDE DEHYDROGENASE, MITOCHONDRIAL"/>
    <property type="match status" value="1"/>
</dbReference>
<dbReference type="Pfam" id="PF00171">
    <property type="entry name" value="Aldedh"/>
    <property type="match status" value="1"/>
</dbReference>
<evidence type="ECO:0000313" key="3">
    <source>
        <dbReference type="EMBL" id="NNH04603.1"/>
    </source>
</evidence>
<evidence type="ECO:0000259" key="2">
    <source>
        <dbReference type="Pfam" id="PF00171"/>
    </source>
</evidence>
<dbReference type="SUPFAM" id="SSF53720">
    <property type="entry name" value="ALDH-like"/>
    <property type="match status" value="1"/>
</dbReference>
<dbReference type="InterPro" id="IPR016162">
    <property type="entry name" value="Ald_DH_N"/>
</dbReference>
<dbReference type="InterPro" id="IPR016163">
    <property type="entry name" value="Ald_DH_C"/>
</dbReference>
<dbReference type="Proteomes" id="UP000543598">
    <property type="component" value="Unassembled WGS sequence"/>
</dbReference>
<evidence type="ECO:0000256" key="1">
    <source>
        <dbReference type="ARBA" id="ARBA00023002"/>
    </source>
</evidence>
<dbReference type="InterPro" id="IPR016160">
    <property type="entry name" value="Ald_DH_CS_CYS"/>
</dbReference>
<feature type="domain" description="Aldehyde dehydrogenase" evidence="2">
    <location>
        <begin position="15"/>
        <end position="476"/>
    </location>
</feature>
<name>A0A7Y2Q2G8_9MICO</name>
<gene>
    <name evidence="3" type="ORF">HLA99_12185</name>
</gene>
<dbReference type="PROSITE" id="PS00070">
    <property type="entry name" value="ALDEHYDE_DEHYDR_CYS"/>
    <property type="match status" value="1"/>
</dbReference>
<dbReference type="RefSeq" id="WP_167038206.1">
    <property type="nucleotide sequence ID" value="NZ_BAAANA010000001.1"/>
</dbReference>
<keyword evidence="1" id="KW-0560">Oxidoreductase</keyword>
<keyword evidence="4" id="KW-1185">Reference proteome</keyword>
<proteinExistence type="predicted"/>